<dbReference type="Proteomes" id="UP001202180">
    <property type="component" value="Unassembled WGS sequence"/>
</dbReference>
<dbReference type="PANTHER" id="PTHR30237:SF4">
    <property type="entry name" value="LD-CARBOXYPEPTIDASE C-TERMINAL DOMAIN-CONTAINING PROTEIN"/>
    <property type="match status" value="1"/>
</dbReference>
<reference evidence="5 6" key="1">
    <citation type="submission" date="2022-04" db="EMBL/GenBank/DDBJ databases">
        <title>Spirosoma sp. strain RP8 genome sequencing and assembly.</title>
        <authorList>
            <person name="Jung Y."/>
        </authorList>
    </citation>
    <scope>NUCLEOTIDE SEQUENCE [LARGE SCALE GENOMIC DNA]</scope>
    <source>
        <strain evidence="5 6">RP8</strain>
    </source>
</reference>
<dbReference type="CDD" id="cd07062">
    <property type="entry name" value="Peptidase_S66_mccF_like"/>
    <property type="match status" value="1"/>
</dbReference>
<dbReference type="Gene3D" id="3.50.30.60">
    <property type="entry name" value="LD-carboxypeptidase A C-terminal domain-like"/>
    <property type="match status" value="1"/>
</dbReference>
<keyword evidence="2" id="KW-0378">Hydrolase</keyword>
<dbReference type="SUPFAM" id="SSF141986">
    <property type="entry name" value="LD-carboxypeptidase A C-terminal domain-like"/>
    <property type="match status" value="1"/>
</dbReference>
<dbReference type="SUPFAM" id="SSF52317">
    <property type="entry name" value="Class I glutamine amidotransferase-like"/>
    <property type="match status" value="1"/>
</dbReference>
<protein>
    <submittedName>
        <fullName evidence="5">LD-carboxypeptidase</fullName>
    </submittedName>
</protein>
<evidence type="ECO:0000256" key="2">
    <source>
        <dbReference type="ARBA" id="ARBA00022801"/>
    </source>
</evidence>
<feature type="domain" description="LD-carboxypeptidase C-terminal" evidence="4">
    <location>
        <begin position="210"/>
        <end position="329"/>
    </location>
</feature>
<dbReference type="InterPro" id="IPR027461">
    <property type="entry name" value="Carboxypeptidase_A_C_sf"/>
</dbReference>
<comment type="similarity">
    <text evidence="1">Belongs to the peptidase S66 family.</text>
</comment>
<dbReference type="Gene3D" id="3.40.50.10740">
    <property type="entry name" value="Class I glutamine amidotransferase-like"/>
    <property type="match status" value="1"/>
</dbReference>
<dbReference type="RefSeq" id="WP_248480206.1">
    <property type="nucleotide sequence ID" value="NZ_JALPRF010000008.1"/>
</dbReference>
<dbReference type="PANTHER" id="PTHR30237">
    <property type="entry name" value="MURAMOYLTETRAPEPTIDE CARBOXYPEPTIDASE"/>
    <property type="match status" value="1"/>
</dbReference>
<keyword evidence="6" id="KW-1185">Reference proteome</keyword>
<dbReference type="InterPro" id="IPR040449">
    <property type="entry name" value="Peptidase_S66_N"/>
</dbReference>
<evidence type="ECO:0000313" key="6">
    <source>
        <dbReference type="Proteomes" id="UP001202180"/>
    </source>
</evidence>
<evidence type="ECO:0000259" key="4">
    <source>
        <dbReference type="Pfam" id="PF17676"/>
    </source>
</evidence>
<dbReference type="InterPro" id="IPR003507">
    <property type="entry name" value="S66_fam"/>
</dbReference>
<evidence type="ECO:0000259" key="3">
    <source>
        <dbReference type="Pfam" id="PF02016"/>
    </source>
</evidence>
<organism evidence="5 6">
    <name type="scientific">Spirosoma liriopis</name>
    <dbReference type="NCBI Taxonomy" id="2937440"/>
    <lineage>
        <taxon>Bacteria</taxon>
        <taxon>Pseudomonadati</taxon>
        <taxon>Bacteroidota</taxon>
        <taxon>Cytophagia</taxon>
        <taxon>Cytophagales</taxon>
        <taxon>Cytophagaceae</taxon>
        <taxon>Spirosoma</taxon>
    </lineage>
</organism>
<proteinExistence type="inferred from homology"/>
<sequence>MNLVKPKALKPGDTVATISLSWGGAGELPERYEQGKRQLQETFGLNVVETKHALKSAQWLYENPQARAQDLMEAFADPSIKGIISTIGGDDSCRILRYVDVEIISQNPKLFLGFSDSTITHLLCLKAGLSTFYGTALLVGFAENGGMYPYQVADIKRTLFSTEVIGQLKPNEAGWTSELLDWSDVSLQNKKRKVEANPGWNFLQGETIAQGRLIGGCMEALESLKGTTWWPDNECWADSILFFETSELKPEPDSFRWWLRNYAEQGILKKANGIILGRPYDNVYVNAYNDELLKVLHEEGLTKMPVITEMDFGHTCPVFTIPYGAMAQIDCLTKTFSLLESGVDE</sequence>
<accession>A0ABT0HUY2</accession>
<dbReference type="EMBL" id="JALPRF010000008">
    <property type="protein sequence ID" value="MCK8495428.1"/>
    <property type="molecule type" value="Genomic_DNA"/>
</dbReference>
<dbReference type="InterPro" id="IPR027478">
    <property type="entry name" value="LdcA_N"/>
</dbReference>
<gene>
    <name evidence="5" type="ORF">M0L20_26420</name>
</gene>
<dbReference type="Pfam" id="PF17676">
    <property type="entry name" value="Peptidase_S66C"/>
    <property type="match status" value="1"/>
</dbReference>
<feature type="domain" description="LD-carboxypeptidase N-terminal" evidence="3">
    <location>
        <begin position="15"/>
        <end position="134"/>
    </location>
</feature>
<dbReference type="PIRSF" id="PIRSF028757">
    <property type="entry name" value="LD-carboxypeptidase"/>
    <property type="match status" value="1"/>
</dbReference>
<dbReference type="InterPro" id="IPR040921">
    <property type="entry name" value="Peptidase_S66C"/>
</dbReference>
<dbReference type="Pfam" id="PF02016">
    <property type="entry name" value="Peptidase_S66"/>
    <property type="match status" value="1"/>
</dbReference>
<comment type="caution">
    <text evidence="5">The sequence shown here is derived from an EMBL/GenBank/DDBJ whole genome shotgun (WGS) entry which is preliminary data.</text>
</comment>
<name>A0ABT0HUY2_9BACT</name>
<evidence type="ECO:0000256" key="1">
    <source>
        <dbReference type="ARBA" id="ARBA00010233"/>
    </source>
</evidence>
<dbReference type="InterPro" id="IPR029062">
    <property type="entry name" value="Class_I_gatase-like"/>
</dbReference>
<evidence type="ECO:0000313" key="5">
    <source>
        <dbReference type="EMBL" id="MCK8495428.1"/>
    </source>
</evidence>